<dbReference type="PANTHER" id="PTHR36113:SF6">
    <property type="entry name" value="FOSFOMYCIN RESISTANCE PROTEIN FOSX"/>
    <property type="match status" value="1"/>
</dbReference>
<dbReference type="SUPFAM" id="SSF54593">
    <property type="entry name" value="Glyoxalase/Bleomycin resistance protein/Dihydroxybiphenyl dioxygenase"/>
    <property type="match status" value="1"/>
</dbReference>
<dbReference type="InterPro" id="IPR029068">
    <property type="entry name" value="Glyas_Bleomycin-R_OHBP_Dase"/>
</dbReference>
<evidence type="ECO:0000256" key="1">
    <source>
        <dbReference type="ARBA" id="ARBA00022723"/>
    </source>
</evidence>
<evidence type="ECO:0000313" key="3">
    <source>
        <dbReference type="EMBL" id="QDU62046.1"/>
    </source>
</evidence>
<dbReference type="Proteomes" id="UP000317093">
    <property type="component" value="Chromosome"/>
</dbReference>
<dbReference type="Gene3D" id="3.10.180.10">
    <property type="entry name" value="2,3-Dihydroxybiphenyl 1,2-Dioxygenase, domain 1"/>
    <property type="match status" value="1"/>
</dbReference>
<dbReference type="GO" id="GO:0046872">
    <property type="term" value="F:metal ion binding"/>
    <property type="evidence" value="ECO:0007669"/>
    <property type="project" value="UniProtKB-KW"/>
</dbReference>
<keyword evidence="1" id="KW-0479">Metal-binding</keyword>
<reference evidence="3 4" key="1">
    <citation type="submission" date="2019-02" db="EMBL/GenBank/DDBJ databases">
        <title>Deep-cultivation of Planctomycetes and their phenomic and genomic characterization uncovers novel biology.</title>
        <authorList>
            <person name="Wiegand S."/>
            <person name="Jogler M."/>
            <person name="Boedeker C."/>
            <person name="Pinto D."/>
            <person name="Vollmers J."/>
            <person name="Rivas-Marin E."/>
            <person name="Kohn T."/>
            <person name="Peeters S.H."/>
            <person name="Heuer A."/>
            <person name="Rast P."/>
            <person name="Oberbeckmann S."/>
            <person name="Bunk B."/>
            <person name="Jeske O."/>
            <person name="Meyerdierks A."/>
            <person name="Storesund J.E."/>
            <person name="Kallscheuer N."/>
            <person name="Luecker S."/>
            <person name="Lage O.M."/>
            <person name="Pohl T."/>
            <person name="Merkel B.J."/>
            <person name="Hornburger P."/>
            <person name="Mueller R.-W."/>
            <person name="Bruemmer F."/>
            <person name="Labrenz M."/>
            <person name="Spormann A.M."/>
            <person name="Op den Camp H."/>
            <person name="Overmann J."/>
            <person name="Amann R."/>
            <person name="Jetten M.S.M."/>
            <person name="Mascher T."/>
            <person name="Medema M.H."/>
            <person name="Devos D.P."/>
            <person name="Kaster A.-K."/>
            <person name="Ovreas L."/>
            <person name="Rohde M."/>
            <person name="Galperin M.Y."/>
            <person name="Jogler C."/>
        </authorList>
    </citation>
    <scope>NUCLEOTIDE SEQUENCE [LARGE SCALE GENOMIC DNA]</scope>
    <source>
        <strain evidence="3 4">Pan216</strain>
    </source>
</reference>
<evidence type="ECO:0000259" key="2">
    <source>
        <dbReference type="PROSITE" id="PS51819"/>
    </source>
</evidence>
<dbReference type="InterPro" id="IPR037523">
    <property type="entry name" value="VOC_core"/>
</dbReference>
<dbReference type="InterPro" id="IPR051332">
    <property type="entry name" value="Fosfomycin_Res_Enzymes"/>
</dbReference>
<dbReference type="KEGG" id="knv:Pan216_29120"/>
<dbReference type="InterPro" id="IPR004360">
    <property type="entry name" value="Glyas_Fos-R_dOase_dom"/>
</dbReference>
<evidence type="ECO:0000313" key="4">
    <source>
        <dbReference type="Proteomes" id="UP000317093"/>
    </source>
</evidence>
<feature type="domain" description="VOC" evidence="2">
    <location>
        <begin position="6"/>
        <end position="127"/>
    </location>
</feature>
<dbReference type="PROSITE" id="PS51819">
    <property type="entry name" value="VOC"/>
    <property type="match status" value="1"/>
</dbReference>
<keyword evidence="4" id="KW-1185">Reference proteome</keyword>
<dbReference type="RefSeq" id="WP_145258555.1">
    <property type="nucleotide sequence ID" value="NZ_CP036279.1"/>
</dbReference>
<proteinExistence type="predicted"/>
<dbReference type="OrthoDB" id="9788468at2"/>
<dbReference type="PANTHER" id="PTHR36113">
    <property type="entry name" value="LYASE, PUTATIVE-RELATED-RELATED"/>
    <property type="match status" value="1"/>
</dbReference>
<dbReference type="AlphaFoldDB" id="A0A518B526"/>
<name>A0A518B526_9BACT</name>
<protein>
    <submittedName>
        <fullName evidence="3">Fosfomycin resistance protein FosB</fullName>
    </submittedName>
</protein>
<dbReference type="EMBL" id="CP036279">
    <property type="protein sequence ID" value="QDU62046.1"/>
    <property type="molecule type" value="Genomic_DNA"/>
</dbReference>
<accession>A0A518B526</accession>
<sequence length="136" mass="15048">MRPIQRIVETALCVDDLNAAEAFYRDVLEFEGKGNEAGRHVFFRVGADSVLLLFSAENTRKGELLPPHGTSGAGHVAFGVGAEELDQWRRKLESKGVAIEHEQVWSEGVRSIYFRDPSGNLLELITPGLWGLPSGW</sequence>
<gene>
    <name evidence="3" type="ORF">Pan216_29120</name>
</gene>
<dbReference type="Pfam" id="PF00903">
    <property type="entry name" value="Glyoxalase"/>
    <property type="match status" value="1"/>
</dbReference>
<organism evidence="3 4">
    <name type="scientific">Kolteria novifilia</name>
    <dbReference type="NCBI Taxonomy" id="2527975"/>
    <lineage>
        <taxon>Bacteria</taxon>
        <taxon>Pseudomonadati</taxon>
        <taxon>Planctomycetota</taxon>
        <taxon>Planctomycetia</taxon>
        <taxon>Kolteriales</taxon>
        <taxon>Kolteriaceae</taxon>
        <taxon>Kolteria</taxon>
    </lineage>
</organism>